<gene>
    <name evidence="2" type="ORF">EAG_10953</name>
</gene>
<accession>E2ALJ4</accession>
<evidence type="ECO:0000256" key="1">
    <source>
        <dbReference type="SAM" id="MobiDB-lite"/>
    </source>
</evidence>
<organism evidence="3">
    <name type="scientific">Camponotus floridanus</name>
    <name type="common">Florida carpenter ant</name>
    <dbReference type="NCBI Taxonomy" id="104421"/>
    <lineage>
        <taxon>Eukaryota</taxon>
        <taxon>Metazoa</taxon>
        <taxon>Ecdysozoa</taxon>
        <taxon>Arthropoda</taxon>
        <taxon>Hexapoda</taxon>
        <taxon>Insecta</taxon>
        <taxon>Pterygota</taxon>
        <taxon>Neoptera</taxon>
        <taxon>Endopterygota</taxon>
        <taxon>Hymenoptera</taxon>
        <taxon>Apocrita</taxon>
        <taxon>Aculeata</taxon>
        <taxon>Formicoidea</taxon>
        <taxon>Formicidae</taxon>
        <taxon>Formicinae</taxon>
        <taxon>Camponotus</taxon>
    </lineage>
</organism>
<dbReference type="Proteomes" id="UP000000311">
    <property type="component" value="Unassembled WGS sequence"/>
</dbReference>
<feature type="region of interest" description="Disordered" evidence="1">
    <location>
        <begin position="121"/>
        <end position="142"/>
    </location>
</feature>
<dbReference type="EMBL" id="GL440609">
    <property type="protein sequence ID" value="EFN65696.1"/>
    <property type="molecule type" value="Genomic_DNA"/>
</dbReference>
<name>E2ALJ4_CAMFO</name>
<feature type="compositionally biased region" description="Basic and acidic residues" evidence="1">
    <location>
        <begin position="121"/>
        <end position="141"/>
    </location>
</feature>
<keyword evidence="3" id="KW-1185">Reference proteome</keyword>
<evidence type="ECO:0000313" key="2">
    <source>
        <dbReference type="EMBL" id="EFN65696.1"/>
    </source>
</evidence>
<sequence length="163" mass="18374">MHFHPVRSTVEPSLRETGKRRAYLRRKANEVRSGEASEAREMRMENTVSGDRWWCGTPNERSECGEGRRLTYLPVAGSVGVRQYRDTGYSCLLSRVDDDKEDGEGREGDLNVDECTVTRRIAEADQEERGEGRASHKKEATDDLTVTVISAPTAARHLVSIYD</sequence>
<protein>
    <submittedName>
        <fullName evidence="2">Uncharacterized protein</fullName>
    </submittedName>
</protein>
<proteinExistence type="predicted"/>
<reference evidence="2 3" key="1">
    <citation type="journal article" date="2010" name="Science">
        <title>Genomic comparison of the ants Camponotus floridanus and Harpegnathos saltator.</title>
        <authorList>
            <person name="Bonasio R."/>
            <person name="Zhang G."/>
            <person name="Ye C."/>
            <person name="Mutti N.S."/>
            <person name="Fang X."/>
            <person name="Qin N."/>
            <person name="Donahue G."/>
            <person name="Yang P."/>
            <person name="Li Q."/>
            <person name="Li C."/>
            <person name="Zhang P."/>
            <person name="Huang Z."/>
            <person name="Berger S.L."/>
            <person name="Reinberg D."/>
            <person name="Wang J."/>
            <person name="Liebig J."/>
        </authorList>
    </citation>
    <scope>NUCLEOTIDE SEQUENCE [LARGE SCALE GENOMIC DNA]</scope>
    <source>
        <strain evidence="3">C129</strain>
    </source>
</reference>
<dbReference type="AlphaFoldDB" id="E2ALJ4"/>
<feature type="region of interest" description="Disordered" evidence="1">
    <location>
        <begin position="1"/>
        <end position="20"/>
    </location>
</feature>
<evidence type="ECO:0000313" key="3">
    <source>
        <dbReference type="Proteomes" id="UP000000311"/>
    </source>
</evidence>
<dbReference type="InParanoid" id="E2ALJ4"/>